<reference evidence="2 3" key="2">
    <citation type="journal article" date="2016" name="Genome Announc.">
        <title>Complete Genome Sequence of a Giant Sea Perch Iridovirus in Kaohsiung, Taiwan.</title>
        <authorList>
            <person name="Wen C.M."/>
            <person name="Hong J.R."/>
        </authorList>
    </citation>
    <scope>NUCLEOTIDE SEQUENCE [LARGE SCALE GENOMIC DNA]</scope>
    <source>
        <strain evidence="2">GSIV-K1</strain>
    </source>
</reference>
<dbReference type="Pfam" id="PF04947">
    <property type="entry name" value="Pox_VLTF3"/>
    <property type="match status" value="1"/>
</dbReference>
<reference evidence="2 3" key="1">
    <citation type="journal article" date="2016" name="Apoptosis">
        <title>GSIV serine/threonine kinase can induce apoptotic cell death via p53 and pro-apoptotic gene Bax upregulation in fish cells.</title>
        <authorList>
            <person name="Reshi L."/>
            <person name="Wu H.C."/>
            <person name="Wu J.L."/>
            <person name="Wang H.V."/>
            <person name="Hong J.R."/>
        </authorList>
    </citation>
    <scope>NUCLEOTIDE SEQUENCE [LARGE SCALE GENOMIC DNA]</scope>
    <source>
        <strain evidence="2">GSIV-K1</strain>
    </source>
</reference>
<dbReference type="Proteomes" id="UP000160611">
    <property type="component" value="Segment"/>
</dbReference>
<dbReference type="InterPro" id="IPR007031">
    <property type="entry name" value="Poxvirus_VLTF3"/>
</dbReference>
<evidence type="ECO:0000313" key="2">
    <source>
        <dbReference type="EMBL" id="AMM72774.1"/>
    </source>
</evidence>
<keyword evidence="1" id="KW-0804">Transcription</keyword>
<evidence type="ECO:0000256" key="1">
    <source>
        <dbReference type="ARBA" id="ARBA00023163"/>
    </source>
</evidence>
<name>A0A140GBD5_GSIV</name>
<proteinExistence type="predicted"/>
<evidence type="ECO:0000313" key="3">
    <source>
        <dbReference type="Proteomes" id="UP000160611"/>
    </source>
</evidence>
<accession>A0A140GBD5</accession>
<protein>
    <submittedName>
        <fullName evidence="2">Putative replication factor</fullName>
    </submittedName>
</protein>
<dbReference type="GO" id="GO:0046782">
    <property type="term" value="P:regulation of viral transcription"/>
    <property type="evidence" value="ECO:0007669"/>
    <property type="project" value="InterPro"/>
</dbReference>
<sequence>MRPSLLSCHNYVISKLKRNGADTLQLYMFILETAPVIVQYMTTGHTDQLDVYKAIVYRVYDQNKWTYEEEFRVALFNAAPPHVQSTPPPQQQQSCGDDKRIRRYVDQLHSYIYLYQGVTNSRFPVHIPNSVLVNIRDHLHKYRIKEGDVTLQQVLSILKVNKHVKYYDYATIIYRMLTGKAEVLPPDVVAAVQADISRLADAAMASPDIWTLCTQAGATYVFFQLLRHNGYEYNCHTFMQAKTLSKKQSQDVACNALCDRMSWTFWPL</sequence>
<organism evidence="2 3">
    <name type="scientific">Giant seaperch iridovirus</name>
    <name type="common">GSIV</name>
    <dbReference type="NCBI Taxonomy" id="176655"/>
    <lineage>
        <taxon>Viruses</taxon>
        <taxon>Varidnaviria</taxon>
        <taxon>Bamfordvirae</taxon>
        <taxon>Nucleocytoviricota</taxon>
        <taxon>Megaviricetes</taxon>
        <taxon>Pimascovirales</taxon>
        <taxon>Pimascovirales incertae sedis</taxon>
        <taxon>Iridoviridae</taxon>
        <taxon>Alphairidovirinae</taxon>
        <taxon>Megalocytivirus</taxon>
        <taxon>Megalocytivirus pagrus1</taxon>
        <taxon>Infectious spleen and kidney necrosis virus</taxon>
    </lineage>
</organism>
<dbReference type="EMBL" id="KT804738">
    <property type="protein sequence ID" value="AMM72774.1"/>
    <property type="molecule type" value="Genomic_DNA"/>
</dbReference>